<evidence type="ECO:0008006" key="6">
    <source>
        <dbReference type="Google" id="ProtNLM"/>
    </source>
</evidence>
<reference evidence="4" key="2">
    <citation type="submission" date="2015-06" db="UniProtKB">
        <authorList>
            <consortium name="EnsemblMetazoa"/>
        </authorList>
    </citation>
    <scope>IDENTIFICATION</scope>
</reference>
<feature type="coiled-coil region" evidence="2">
    <location>
        <begin position="91"/>
        <end position="179"/>
    </location>
</feature>
<feature type="compositionally biased region" description="Basic residues" evidence="3">
    <location>
        <begin position="343"/>
        <end position="352"/>
    </location>
</feature>
<dbReference type="AlphaFoldDB" id="T1KNK7"/>
<dbReference type="eggNOG" id="KOG0796">
    <property type="taxonomic scope" value="Eukaryota"/>
</dbReference>
<dbReference type="OMA" id="HIAYTRI"/>
<dbReference type="PANTHER" id="PTHR12375">
    <property type="entry name" value="RNA-BINDING PROTEIN LUC7-RELATED"/>
    <property type="match status" value="1"/>
</dbReference>
<evidence type="ECO:0000313" key="5">
    <source>
        <dbReference type="Proteomes" id="UP000015104"/>
    </source>
</evidence>
<dbReference type="Proteomes" id="UP000015104">
    <property type="component" value="Unassembled WGS sequence"/>
</dbReference>
<sequence>MALQSARQLLDELMGRERNLRPTEKTSDAKEDWTHPRICKFFLVYFCPNQLFTNTKADMGPCHKIHDDYIKQCYEEHATRKQKAVYEDEFIRFCQQTLGDVERRIKRARQRLAASQTEKAENLTIGGNSTCLSDEIQEKMQAISDKIEKLLTEIEELGCEGKVEEAQTLMTQVELLKEERTALKRGNLSMHWIQARAEMGAAQEKQMEVCDVCGAFLIVNDVQQRVEDHLMGKQHVGYGKLKAALDDLLQRRRADRDVDRKDSRKNDLKEESSNVETDSPIDSRSPSRSRPSDSSTRNGSRDRVKSRERSRSRDRGDRNGYHRGKDHDSRHRDDRHDRGHSKDSHRRHHDRHSNRDDRRSTSSRHNERRRSRSPNHVKRSDSAKDQ</sequence>
<feature type="compositionally biased region" description="Basic and acidic residues" evidence="3">
    <location>
        <begin position="299"/>
        <end position="342"/>
    </location>
</feature>
<dbReference type="Pfam" id="PF03194">
    <property type="entry name" value="LUC7"/>
    <property type="match status" value="1"/>
</dbReference>
<dbReference type="HOGENOM" id="CLU_030397_0_1_1"/>
<protein>
    <recommendedName>
        <fullName evidence="6">Luc7-like protein 3</fullName>
    </recommendedName>
</protein>
<reference evidence="5" key="1">
    <citation type="submission" date="2011-08" db="EMBL/GenBank/DDBJ databases">
        <authorList>
            <person name="Rombauts S."/>
        </authorList>
    </citation>
    <scope>NUCLEOTIDE SEQUENCE</scope>
    <source>
        <strain evidence="5">London</strain>
    </source>
</reference>
<dbReference type="OrthoDB" id="10266921at2759"/>
<evidence type="ECO:0000256" key="3">
    <source>
        <dbReference type="SAM" id="MobiDB-lite"/>
    </source>
</evidence>
<evidence type="ECO:0000256" key="2">
    <source>
        <dbReference type="SAM" id="Coils"/>
    </source>
</evidence>
<accession>T1KNK7</accession>
<keyword evidence="2" id="KW-0175">Coiled coil</keyword>
<feature type="compositionally biased region" description="Basic and acidic residues" evidence="3">
    <location>
        <begin position="255"/>
        <end position="272"/>
    </location>
</feature>
<evidence type="ECO:0000256" key="1">
    <source>
        <dbReference type="ARBA" id="ARBA00005655"/>
    </source>
</evidence>
<name>T1KNK7_TETUR</name>
<gene>
    <name evidence="4" type="primary">107366001</name>
</gene>
<evidence type="ECO:0000313" key="4">
    <source>
        <dbReference type="EnsemblMetazoa" id="tetur16g01320.1"/>
    </source>
</evidence>
<proteinExistence type="inferred from homology"/>
<feature type="region of interest" description="Disordered" evidence="3">
    <location>
        <begin position="255"/>
        <end position="386"/>
    </location>
</feature>
<dbReference type="GO" id="GO:0006376">
    <property type="term" value="P:mRNA splice site recognition"/>
    <property type="evidence" value="ECO:0007669"/>
    <property type="project" value="InterPro"/>
</dbReference>
<dbReference type="EnsemblMetazoa" id="tetur16g01320.1">
    <property type="protein sequence ID" value="tetur16g01320.1"/>
    <property type="gene ID" value="tetur16g01320"/>
</dbReference>
<keyword evidence="5" id="KW-1185">Reference proteome</keyword>
<dbReference type="STRING" id="32264.T1KNK7"/>
<dbReference type="KEGG" id="tut:107366001"/>
<feature type="compositionally biased region" description="Low complexity" evidence="3">
    <location>
        <begin position="278"/>
        <end position="295"/>
    </location>
</feature>
<dbReference type="GO" id="GO:0005685">
    <property type="term" value="C:U1 snRNP"/>
    <property type="evidence" value="ECO:0007669"/>
    <property type="project" value="InterPro"/>
</dbReference>
<comment type="similarity">
    <text evidence="1">Belongs to the Luc7 family.</text>
</comment>
<dbReference type="GO" id="GO:0003729">
    <property type="term" value="F:mRNA binding"/>
    <property type="evidence" value="ECO:0007669"/>
    <property type="project" value="InterPro"/>
</dbReference>
<feature type="compositionally biased region" description="Basic residues" evidence="3">
    <location>
        <begin position="366"/>
        <end position="377"/>
    </location>
</feature>
<organism evidence="4 5">
    <name type="scientific">Tetranychus urticae</name>
    <name type="common">Two-spotted spider mite</name>
    <dbReference type="NCBI Taxonomy" id="32264"/>
    <lineage>
        <taxon>Eukaryota</taxon>
        <taxon>Metazoa</taxon>
        <taxon>Ecdysozoa</taxon>
        <taxon>Arthropoda</taxon>
        <taxon>Chelicerata</taxon>
        <taxon>Arachnida</taxon>
        <taxon>Acari</taxon>
        <taxon>Acariformes</taxon>
        <taxon>Trombidiformes</taxon>
        <taxon>Prostigmata</taxon>
        <taxon>Eleutherengona</taxon>
        <taxon>Raphignathae</taxon>
        <taxon>Tetranychoidea</taxon>
        <taxon>Tetranychidae</taxon>
        <taxon>Tetranychus</taxon>
    </lineage>
</organism>
<dbReference type="InterPro" id="IPR004882">
    <property type="entry name" value="Luc7-rel"/>
</dbReference>
<dbReference type="EMBL" id="CAEY01000277">
    <property type="status" value="NOT_ANNOTATED_CDS"/>
    <property type="molecule type" value="Genomic_DNA"/>
</dbReference>